<name>A0A812IZS3_9DINO</name>
<sequence>MSGKRHEAIPHSSTPTPIQDMTLSLHHSRILPPERNCIISIESLKARGRGTAEQCPAVRWFRLPIPLRLQRVSWTRRVALDAFSDHETQVDISVSAPRISKTAETHVAASSCDGAIAMASTTQGFSFCFFGLRAVVTLGNFVSQNIARQNFRTSSNGRARPASELPAGRAAHAPFFSALGGGLVPASRVGQQTCIFTVHKNLVQVLLKCVQLFGLAFQELCTAQEQLELLFGAIGRSTR</sequence>
<proteinExistence type="predicted"/>
<keyword evidence="2" id="KW-1185">Reference proteome</keyword>
<dbReference type="AlphaFoldDB" id="A0A812IZS3"/>
<dbReference type="Proteomes" id="UP000601435">
    <property type="component" value="Unassembled WGS sequence"/>
</dbReference>
<accession>A0A812IZS3</accession>
<protein>
    <submittedName>
        <fullName evidence="1">Uncharacterized protein</fullName>
    </submittedName>
</protein>
<reference evidence="1" key="1">
    <citation type="submission" date="2021-02" db="EMBL/GenBank/DDBJ databases">
        <authorList>
            <person name="Dougan E. K."/>
            <person name="Rhodes N."/>
            <person name="Thang M."/>
            <person name="Chan C."/>
        </authorList>
    </citation>
    <scope>NUCLEOTIDE SEQUENCE</scope>
</reference>
<gene>
    <name evidence="1" type="ORF">SNEC2469_LOCUS1170</name>
</gene>
<evidence type="ECO:0000313" key="2">
    <source>
        <dbReference type="Proteomes" id="UP000601435"/>
    </source>
</evidence>
<comment type="caution">
    <text evidence="1">The sequence shown here is derived from an EMBL/GenBank/DDBJ whole genome shotgun (WGS) entry which is preliminary data.</text>
</comment>
<organism evidence="1 2">
    <name type="scientific">Symbiodinium necroappetens</name>
    <dbReference type="NCBI Taxonomy" id="1628268"/>
    <lineage>
        <taxon>Eukaryota</taxon>
        <taxon>Sar</taxon>
        <taxon>Alveolata</taxon>
        <taxon>Dinophyceae</taxon>
        <taxon>Suessiales</taxon>
        <taxon>Symbiodiniaceae</taxon>
        <taxon>Symbiodinium</taxon>
    </lineage>
</organism>
<dbReference type="EMBL" id="CAJNJA010005493">
    <property type="protein sequence ID" value="CAE7191498.1"/>
    <property type="molecule type" value="Genomic_DNA"/>
</dbReference>
<evidence type="ECO:0000313" key="1">
    <source>
        <dbReference type="EMBL" id="CAE7191498.1"/>
    </source>
</evidence>
<dbReference type="OrthoDB" id="418685at2759"/>